<dbReference type="RefSeq" id="XP_002677828.1">
    <property type="nucleotide sequence ID" value="XM_002677782.1"/>
</dbReference>
<name>D2VDZ1_NAEGR</name>
<dbReference type="AlphaFoldDB" id="D2VDZ1"/>
<accession>D2VDZ1</accession>
<protein>
    <submittedName>
        <fullName evidence="1">Cyclin-like F-box domain-containing protein</fullName>
    </submittedName>
</protein>
<dbReference type="VEuPathDB" id="AmoebaDB:NAEGRDRAFT_79588"/>
<dbReference type="EMBL" id="GG738865">
    <property type="protein sequence ID" value="EFC45084.1"/>
    <property type="molecule type" value="Genomic_DNA"/>
</dbReference>
<dbReference type="Proteomes" id="UP000006671">
    <property type="component" value="Unassembled WGS sequence"/>
</dbReference>
<gene>
    <name evidence="1" type="ORF">NAEGRDRAFT_79588</name>
</gene>
<reference evidence="1 2" key="1">
    <citation type="journal article" date="2010" name="Cell">
        <title>The genome of Naegleria gruberi illuminates early eukaryotic versatility.</title>
        <authorList>
            <person name="Fritz-Laylin L.K."/>
            <person name="Prochnik S.E."/>
            <person name="Ginger M.L."/>
            <person name="Dacks J.B."/>
            <person name="Carpenter M.L."/>
            <person name="Field M.C."/>
            <person name="Kuo A."/>
            <person name="Paredez A."/>
            <person name="Chapman J."/>
            <person name="Pham J."/>
            <person name="Shu S."/>
            <person name="Neupane R."/>
            <person name="Cipriano M."/>
            <person name="Mancuso J."/>
            <person name="Tu H."/>
            <person name="Salamov A."/>
            <person name="Lindquist E."/>
            <person name="Shapiro H."/>
            <person name="Lucas S."/>
            <person name="Grigoriev I.V."/>
            <person name="Cande W.Z."/>
            <person name="Fulton C."/>
            <person name="Rokhsar D.S."/>
            <person name="Dawson S.C."/>
        </authorList>
    </citation>
    <scope>NUCLEOTIDE SEQUENCE [LARGE SCALE GENOMIC DNA]</scope>
    <source>
        <strain evidence="1 2">NEG-M</strain>
    </source>
</reference>
<dbReference type="InParanoid" id="D2VDZ1"/>
<dbReference type="KEGG" id="ngr:NAEGRDRAFT_79588"/>
<evidence type="ECO:0000313" key="2">
    <source>
        <dbReference type="Proteomes" id="UP000006671"/>
    </source>
</evidence>
<keyword evidence="2" id="KW-1185">Reference proteome</keyword>
<dbReference type="GeneID" id="8850298"/>
<sequence length="606" mass="71101">MPCDGEGGWYDFNDDREGTFLNATSLIDQWLFNHKIPTKLSTTCDSYVSPLDNFLFLSVGGETSEDIEIDDEQSPYMRDSKIVDGERFATFDSVEEMKMTFTSIELHNSADNSYKAIVPRMDNDILSIDIDLEAIYDRYLDPLQIIDIIWKGAAYSSQKKSIAGENDKKFKLTIEDHVLALIFEFIDTKFLIEKCSFVSSKWHKIILYDSNTVNQIFMSRTLSYFKDESDSLRKLNQWYDLDWLQTYFVCGMFQFELFGERIIEEFNRLASAEDKTFFFMILNFDPLQNLRFLPEQHILMQRLAKIQTKKILVSVNCLPHTIDTYIPHADHCLEFKRDSSLLKLFEKCLFCVKKPILKNELSVDFENTIPLYIEFLKSVANRVSPQISKQLDPQELEWIHKCMLKMIEKANYFMENILPQLPCNELLVEDDILIGLHLILLDNYYIEQENLFKLSDIDMRKLLNNRKQHSDKVRTSHLLPPDLKMDFLELIATPIKNEDFNFSIVKSDLMNSFEKPCNSIAFLKEHVVELSECMPSLEETNDWIQDQVEKYLTFITTCFDPSEMPDKGTDLIFHLHMLHPINFVQDSIRLTDRIKAHNFNFQTEDQ</sequence>
<organism evidence="2">
    <name type="scientific">Naegleria gruberi</name>
    <name type="common">Amoeba</name>
    <dbReference type="NCBI Taxonomy" id="5762"/>
    <lineage>
        <taxon>Eukaryota</taxon>
        <taxon>Discoba</taxon>
        <taxon>Heterolobosea</taxon>
        <taxon>Tetramitia</taxon>
        <taxon>Eutetramitia</taxon>
        <taxon>Vahlkampfiidae</taxon>
        <taxon>Naegleria</taxon>
    </lineage>
</organism>
<proteinExistence type="predicted"/>
<evidence type="ECO:0000313" key="1">
    <source>
        <dbReference type="EMBL" id="EFC45084.1"/>
    </source>
</evidence>